<dbReference type="AlphaFoldDB" id="A0A9P8TQ40"/>
<organism evidence="1 2">
    <name type="scientific">Wickerhamomyces pijperi</name>
    <name type="common">Yeast</name>
    <name type="synonym">Pichia pijperi</name>
    <dbReference type="NCBI Taxonomy" id="599730"/>
    <lineage>
        <taxon>Eukaryota</taxon>
        <taxon>Fungi</taxon>
        <taxon>Dikarya</taxon>
        <taxon>Ascomycota</taxon>
        <taxon>Saccharomycotina</taxon>
        <taxon>Saccharomycetes</taxon>
        <taxon>Phaffomycetales</taxon>
        <taxon>Wickerhamomycetaceae</taxon>
        <taxon>Wickerhamomyces</taxon>
    </lineage>
</organism>
<dbReference type="Proteomes" id="UP000774326">
    <property type="component" value="Unassembled WGS sequence"/>
</dbReference>
<evidence type="ECO:0000313" key="2">
    <source>
        <dbReference type="Proteomes" id="UP000774326"/>
    </source>
</evidence>
<keyword evidence="2" id="KW-1185">Reference proteome</keyword>
<dbReference type="EMBL" id="JAEUBG010001147">
    <property type="protein sequence ID" value="KAH3686900.1"/>
    <property type="molecule type" value="Genomic_DNA"/>
</dbReference>
<gene>
    <name evidence="1" type="ORF">WICPIJ_002131</name>
</gene>
<comment type="caution">
    <text evidence="1">The sequence shown here is derived from an EMBL/GenBank/DDBJ whole genome shotgun (WGS) entry which is preliminary data.</text>
</comment>
<protein>
    <submittedName>
        <fullName evidence="1">Uncharacterized protein</fullName>
    </submittedName>
</protein>
<reference evidence="1" key="2">
    <citation type="submission" date="2021-01" db="EMBL/GenBank/DDBJ databases">
        <authorList>
            <person name="Schikora-Tamarit M.A."/>
        </authorList>
    </citation>
    <scope>NUCLEOTIDE SEQUENCE</scope>
    <source>
        <strain evidence="1">CBS2887</strain>
    </source>
</reference>
<accession>A0A9P8TQ40</accession>
<name>A0A9P8TQ40_WICPI</name>
<reference evidence="1" key="1">
    <citation type="journal article" date="2021" name="Open Biol.">
        <title>Shared evolutionary footprints suggest mitochondrial oxidative damage underlies multiple complex I losses in fungi.</title>
        <authorList>
            <person name="Schikora-Tamarit M.A."/>
            <person name="Marcet-Houben M."/>
            <person name="Nosek J."/>
            <person name="Gabaldon T."/>
        </authorList>
    </citation>
    <scope>NUCLEOTIDE SEQUENCE</scope>
    <source>
        <strain evidence="1">CBS2887</strain>
    </source>
</reference>
<proteinExistence type="predicted"/>
<sequence length="187" mass="21078">MLKFLRRSLWSSPLSPSLDTVVSSKKPVLLVFEEVGEAVDVEVFMVFESPACCSGLMFKAEKNFNNSSLNSKEFCDLKVYGDQLDRIRDQVRGDQILQECKWVPLVQAVSVSQADHQVVALEHRVDGSVDFEIGETNARDHRMLDDLQKLRLVALLDGQRCEVCNDSITEALVGERCEENGLELRCL</sequence>
<evidence type="ECO:0000313" key="1">
    <source>
        <dbReference type="EMBL" id="KAH3686900.1"/>
    </source>
</evidence>